<evidence type="ECO:0000313" key="1">
    <source>
        <dbReference type="EMBL" id="KAJ8913270.1"/>
    </source>
</evidence>
<protein>
    <recommendedName>
        <fullName evidence="3">DNA-directed DNA polymerase</fullName>
    </recommendedName>
</protein>
<dbReference type="AlphaFoldDB" id="A0AAV8VGQ9"/>
<dbReference type="PANTHER" id="PTHR31511">
    <property type="entry name" value="PROTEIN CBG23764"/>
    <property type="match status" value="1"/>
</dbReference>
<dbReference type="Proteomes" id="UP001159042">
    <property type="component" value="Unassembled WGS sequence"/>
</dbReference>
<comment type="caution">
    <text evidence="1">The sequence shown here is derived from an EMBL/GenBank/DDBJ whole genome shotgun (WGS) entry which is preliminary data.</text>
</comment>
<accession>A0AAV8VGQ9</accession>
<dbReference type="PANTHER" id="PTHR31511:SF12">
    <property type="entry name" value="RHO TERMINATION FACTOR N-TERMINAL DOMAIN-CONTAINING PROTEIN"/>
    <property type="match status" value="1"/>
</dbReference>
<dbReference type="GO" id="GO:0071897">
    <property type="term" value="P:DNA biosynthetic process"/>
    <property type="evidence" value="ECO:0007669"/>
    <property type="project" value="UniProtKB-ARBA"/>
</dbReference>
<evidence type="ECO:0008006" key="3">
    <source>
        <dbReference type="Google" id="ProtNLM"/>
    </source>
</evidence>
<organism evidence="1 2">
    <name type="scientific">Exocentrus adspersus</name>
    <dbReference type="NCBI Taxonomy" id="1586481"/>
    <lineage>
        <taxon>Eukaryota</taxon>
        <taxon>Metazoa</taxon>
        <taxon>Ecdysozoa</taxon>
        <taxon>Arthropoda</taxon>
        <taxon>Hexapoda</taxon>
        <taxon>Insecta</taxon>
        <taxon>Pterygota</taxon>
        <taxon>Neoptera</taxon>
        <taxon>Endopterygota</taxon>
        <taxon>Coleoptera</taxon>
        <taxon>Polyphaga</taxon>
        <taxon>Cucujiformia</taxon>
        <taxon>Chrysomeloidea</taxon>
        <taxon>Cerambycidae</taxon>
        <taxon>Lamiinae</taxon>
        <taxon>Acanthocinini</taxon>
        <taxon>Exocentrus</taxon>
    </lineage>
</organism>
<evidence type="ECO:0000313" key="2">
    <source>
        <dbReference type="Proteomes" id="UP001159042"/>
    </source>
</evidence>
<dbReference type="EMBL" id="JANEYG010000098">
    <property type="protein sequence ID" value="KAJ8913270.1"/>
    <property type="molecule type" value="Genomic_DNA"/>
</dbReference>
<gene>
    <name evidence="1" type="ORF">NQ315_012888</name>
</gene>
<reference evidence="1 2" key="1">
    <citation type="journal article" date="2023" name="Insect Mol. Biol.">
        <title>Genome sequencing provides insights into the evolution of gene families encoding plant cell wall-degrading enzymes in longhorned beetles.</title>
        <authorList>
            <person name="Shin N.R."/>
            <person name="Okamura Y."/>
            <person name="Kirsch R."/>
            <person name="Pauchet Y."/>
        </authorList>
    </citation>
    <scope>NUCLEOTIDE SEQUENCE [LARGE SCALE GENOMIC DNA]</scope>
    <source>
        <strain evidence="1">EAD_L_NR</strain>
    </source>
</reference>
<name>A0AAV8VGQ9_9CUCU</name>
<proteinExistence type="predicted"/>
<dbReference type="InterPro" id="IPR043502">
    <property type="entry name" value="DNA/RNA_pol_sf"/>
</dbReference>
<dbReference type="SUPFAM" id="SSF53098">
    <property type="entry name" value="Ribonuclease H-like"/>
    <property type="match status" value="1"/>
</dbReference>
<sequence>MLRQVDSNGSKLKKIKVQNKNKERVPFVVYADFECILEDCADNQNLNTHNVQKHTAFSVAYYLKCSEASHQSCNLNYQDSHVIPVVFHNLSVYDGHIILKHLAKSFEGNISLLHINKEKYISFTKHNITRSFCNSEEEFRFLTRKGIFPKLAYQHVSDDDYIHATNVWQKFNIQNLGQYSDLYLTTDVLLLADIFQSFKENCLKTYQLEPLHYYTSPELAFDAMLRITKQYLELLTDIDMVFFVDGFIPIIIPRIEIVIKFIVIILKFHQSSWLKQYIDLNTYLRTIAINDFENNFYKLMNNSVYGKCLENVRHHKDVKLVTKFEGWYGARALIVQPNIQSLTIFDEDIAIIEMK</sequence>
<dbReference type="SUPFAM" id="SSF56672">
    <property type="entry name" value="DNA/RNA polymerases"/>
    <property type="match status" value="1"/>
</dbReference>
<dbReference type="InterPro" id="IPR012337">
    <property type="entry name" value="RNaseH-like_sf"/>
</dbReference>
<dbReference type="GO" id="GO:0042575">
    <property type="term" value="C:DNA polymerase complex"/>
    <property type="evidence" value="ECO:0007669"/>
    <property type="project" value="UniProtKB-ARBA"/>
</dbReference>
<keyword evidence="2" id="KW-1185">Reference proteome</keyword>